<evidence type="ECO:0000256" key="2">
    <source>
        <dbReference type="SAM" id="SignalP"/>
    </source>
</evidence>
<feature type="transmembrane region" description="Helical" evidence="1">
    <location>
        <begin position="228"/>
        <end position="248"/>
    </location>
</feature>
<name>A0ABX2PYY7_9BACT</name>
<feature type="transmembrane region" description="Helical" evidence="1">
    <location>
        <begin position="145"/>
        <end position="167"/>
    </location>
</feature>
<accession>A0ABX2PYY7</accession>
<evidence type="ECO:0000313" key="4">
    <source>
        <dbReference type="Proteomes" id="UP000626554"/>
    </source>
</evidence>
<keyword evidence="1" id="KW-0812">Transmembrane</keyword>
<dbReference type="Proteomes" id="UP000626554">
    <property type="component" value="Unassembled WGS sequence"/>
</dbReference>
<comment type="caution">
    <text evidence="3">The sequence shown here is derived from an EMBL/GenBank/DDBJ whole genome shotgun (WGS) entry which is preliminary data.</text>
</comment>
<feature type="transmembrane region" description="Helical" evidence="1">
    <location>
        <begin position="205"/>
        <end position="222"/>
    </location>
</feature>
<dbReference type="EMBL" id="JABKAV010000005">
    <property type="protein sequence ID" value="NVO83900.1"/>
    <property type="molecule type" value="Genomic_DNA"/>
</dbReference>
<feature type="chain" id="PRO_5046207565" evidence="2">
    <location>
        <begin position="18"/>
        <end position="250"/>
    </location>
</feature>
<feature type="transmembrane region" description="Helical" evidence="1">
    <location>
        <begin position="116"/>
        <end position="139"/>
    </location>
</feature>
<protein>
    <submittedName>
        <fullName evidence="3">Uncharacterized protein</fullName>
    </submittedName>
</protein>
<evidence type="ECO:0000313" key="3">
    <source>
        <dbReference type="EMBL" id="NVO83900.1"/>
    </source>
</evidence>
<feature type="signal peptide" evidence="2">
    <location>
        <begin position="1"/>
        <end position="17"/>
    </location>
</feature>
<gene>
    <name evidence="3" type="ORF">HW556_03310</name>
</gene>
<keyword evidence="1" id="KW-1133">Transmembrane helix</keyword>
<keyword evidence="1" id="KW-0472">Membrane</keyword>
<sequence>MLRSTLLATMLTWTLLAGCQSARFAPTFPRGSEYSVARSQPVEVPPLPVKPANEPVLSAALPGPELGKADIQQLAVSELVVSKPLSGQVAPVIAVPDTTLKRLLRPEPKLRADPLTTVINVAGAAAVVGGAGFAIAGAINNSSGYYPLAQVIAGIALLAVGIPLLFLQGKNGRRRLLREERKRNAAPVGAPAPKTDAANEPLQKLGLGMGIVAGVMLLLGALAGGFSFALALIIGLPLVIVGLLLFVVGS</sequence>
<keyword evidence="2" id="KW-0732">Signal</keyword>
<keyword evidence="4" id="KW-1185">Reference proteome</keyword>
<organism evidence="3 4">
    <name type="scientific">Hymenobacter terrestris</name>
    <dbReference type="NCBI Taxonomy" id="2748310"/>
    <lineage>
        <taxon>Bacteria</taxon>
        <taxon>Pseudomonadati</taxon>
        <taxon>Bacteroidota</taxon>
        <taxon>Cytophagia</taxon>
        <taxon>Cytophagales</taxon>
        <taxon>Hymenobacteraceae</taxon>
        <taxon>Hymenobacter</taxon>
    </lineage>
</organism>
<proteinExistence type="predicted"/>
<reference evidence="3 4" key="1">
    <citation type="submission" date="2020-05" db="EMBL/GenBank/DDBJ databases">
        <title>Hymenobacter terrestris sp. nov. and Hymenobacter lapidiphilus sp. nov., isolated from regoliths in Antarctica.</title>
        <authorList>
            <person name="Sedlacek I."/>
            <person name="Pantucek R."/>
            <person name="Zeman M."/>
            <person name="Holochova P."/>
            <person name="Kralova S."/>
            <person name="Stankova E."/>
            <person name="Sedo O."/>
            <person name="Micenkova L."/>
            <person name="Svec P."/>
            <person name="Gupta V."/>
            <person name="Sood U."/>
            <person name="Korpole U.S."/>
            <person name="Lal R."/>
        </authorList>
    </citation>
    <scope>NUCLEOTIDE SEQUENCE [LARGE SCALE GENOMIC DNA]</scope>
    <source>
        <strain evidence="3 4">P5252</strain>
    </source>
</reference>
<dbReference type="RefSeq" id="WP_176897936.1">
    <property type="nucleotide sequence ID" value="NZ_JABKAV010000005.1"/>
</dbReference>
<dbReference type="PROSITE" id="PS51257">
    <property type="entry name" value="PROKAR_LIPOPROTEIN"/>
    <property type="match status" value="1"/>
</dbReference>
<evidence type="ECO:0000256" key="1">
    <source>
        <dbReference type="SAM" id="Phobius"/>
    </source>
</evidence>